<dbReference type="EMBL" id="PZQS01000001">
    <property type="protein sequence ID" value="PVD39399.1"/>
    <property type="molecule type" value="Genomic_DNA"/>
</dbReference>
<evidence type="ECO:0000313" key="8">
    <source>
        <dbReference type="EMBL" id="PVD39399.1"/>
    </source>
</evidence>
<feature type="transmembrane region" description="Helical" evidence="7">
    <location>
        <begin position="47"/>
        <end position="66"/>
    </location>
</feature>
<keyword evidence="4 6" id="KW-0106">Calcium</keyword>
<dbReference type="AlphaFoldDB" id="A0A2T7Q157"/>
<feature type="binding site" evidence="6">
    <location>
        <position position="389"/>
    </location>
    <ligand>
        <name>Ca(2+)</name>
        <dbReference type="ChEBI" id="CHEBI:29108"/>
    </ligand>
</feature>
<feature type="binding site" evidence="6">
    <location>
        <position position="277"/>
    </location>
    <ligand>
        <name>Ca(2+)</name>
        <dbReference type="ChEBI" id="CHEBI:29108"/>
    </ligand>
</feature>
<keyword evidence="7" id="KW-0812">Transmembrane</keyword>
<dbReference type="PANTHER" id="PTHR13023">
    <property type="entry name" value="APYRASE"/>
    <property type="match status" value="1"/>
</dbReference>
<comment type="caution">
    <text evidence="8">The sequence shown here is derived from an EMBL/GenBank/DDBJ whole genome shotgun (WGS) entry which is preliminary data.</text>
</comment>
<dbReference type="PANTHER" id="PTHR13023:SF3">
    <property type="entry name" value="SOLUBLE CALCIUM-ACTIVATED NUCLEOTIDASE 1"/>
    <property type="match status" value="1"/>
</dbReference>
<evidence type="ECO:0000256" key="3">
    <source>
        <dbReference type="ARBA" id="ARBA00022801"/>
    </source>
</evidence>
<keyword evidence="2 6" id="KW-0479">Metal-binding</keyword>
<feature type="binding site" evidence="6">
    <location>
        <position position="208"/>
    </location>
    <ligand>
        <name>Ca(2+)</name>
        <dbReference type="ChEBI" id="CHEBI:29108"/>
    </ligand>
</feature>
<dbReference type="InterPro" id="IPR009283">
    <property type="entry name" value="Apyrase"/>
</dbReference>
<keyword evidence="3" id="KW-0378">Hydrolase</keyword>
<evidence type="ECO:0000256" key="1">
    <source>
        <dbReference type="ARBA" id="ARBA00001913"/>
    </source>
</evidence>
<dbReference type="OrthoDB" id="25028at2759"/>
<evidence type="ECO:0000256" key="4">
    <source>
        <dbReference type="ARBA" id="ARBA00022837"/>
    </source>
</evidence>
<dbReference type="Pfam" id="PF06079">
    <property type="entry name" value="Apyrase"/>
    <property type="match status" value="1"/>
</dbReference>
<accession>A0A2T7Q157</accession>
<dbReference type="OMA" id="RDEHMGC"/>
<dbReference type="Proteomes" id="UP000245119">
    <property type="component" value="Linkage Group LG1"/>
</dbReference>
<keyword evidence="9" id="KW-1185">Reference proteome</keyword>
<keyword evidence="7" id="KW-0472">Membrane</keyword>
<dbReference type="GO" id="GO:0005509">
    <property type="term" value="F:calcium ion binding"/>
    <property type="evidence" value="ECO:0007669"/>
    <property type="project" value="InterPro"/>
</dbReference>
<evidence type="ECO:0000256" key="7">
    <source>
        <dbReference type="SAM" id="Phobius"/>
    </source>
</evidence>
<reference evidence="8 9" key="1">
    <citation type="submission" date="2018-04" db="EMBL/GenBank/DDBJ databases">
        <title>The genome of golden apple snail Pomacea canaliculata provides insight into stress tolerance and invasive adaptation.</title>
        <authorList>
            <person name="Liu C."/>
            <person name="Liu B."/>
            <person name="Ren Y."/>
            <person name="Zhang Y."/>
            <person name="Wang H."/>
            <person name="Li S."/>
            <person name="Jiang F."/>
            <person name="Yin L."/>
            <person name="Zhang G."/>
            <person name="Qian W."/>
            <person name="Fan W."/>
        </authorList>
    </citation>
    <scope>NUCLEOTIDE SEQUENCE [LARGE SCALE GENOMIC DNA]</scope>
    <source>
        <strain evidence="8">SZHN2017</strain>
        <tissue evidence="8">Muscle</tissue>
    </source>
</reference>
<sequence length="394" mass="44652">MSLPVEEDDIRMFSSSYPPSVNDWMKAIRRPTPYRVGNARVHLKPRVVFYAVMFSTAVLVLLIMFIPRQSHQPCIQKEIEYNTTYPLTNPFNILHGTVYKIGLVTDLDTNSKSEKPDTWFSYYRTGNFTLSHDRISAGVILGQPMIFTSTLGQGGRGMELSELVVFNGKLYTVDDRTGIIYHIVGNKVIPWVVLPDGNGENNKGFKCEWASVKGRRLYVGGLGKVWTTGTGEVVNHDPQWVKSIGPLGDVQHLDWRQQYNALREATGIKDPGYIIHEAGVWSEVHQKWFFLPRRASKEKYDETADERRATNLMFIADEFFQNINVKSIGQVNPTHGFSSFKFVPGTEDTVILALKSEEDQGKIASYILAFDIKGNLIMPEQKIGDVKYEGIEFV</sequence>
<evidence type="ECO:0008006" key="10">
    <source>
        <dbReference type="Google" id="ProtNLM"/>
    </source>
</evidence>
<evidence type="ECO:0000256" key="2">
    <source>
        <dbReference type="ARBA" id="ARBA00022723"/>
    </source>
</evidence>
<organism evidence="8 9">
    <name type="scientific">Pomacea canaliculata</name>
    <name type="common">Golden apple snail</name>
    <dbReference type="NCBI Taxonomy" id="400727"/>
    <lineage>
        <taxon>Eukaryota</taxon>
        <taxon>Metazoa</taxon>
        <taxon>Spiralia</taxon>
        <taxon>Lophotrochozoa</taxon>
        <taxon>Mollusca</taxon>
        <taxon>Gastropoda</taxon>
        <taxon>Caenogastropoda</taxon>
        <taxon>Architaenioglossa</taxon>
        <taxon>Ampullarioidea</taxon>
        <taxon>Ampullariidae</taxon>
        <taxon>Pomacea</taxon>
    </lineage>
</organism>
<comment type="cofactor">
    <cofactor evidence="1 6">
        <name>Ca(2+)</name>
        <dbReference type="ChEBI" id="CHEBI:29108"/>
    </cofactor>
</comment>
<dbReference type="InterPro" id="IPR036258">
    <property type="entry name" value="Apyrase_sf"/>
</dbReference>
<dbReference type="SUPFAM" id="SSF101887">
    <property type="entry name" value="Apyrase"/>
    <property type="match status" value="1"/>
</dbReference>
<evidence type="ECO:0000256" key="6">
    <source>
        <dbReference type="PIRSR" id="PIRSR609283-1"/>
    </source>
</evidence>
<feature type="binding site" evidence="6">
    <location>
        <position position="162"/>
    </location>
    <ligand>
        <name>Ca(2+)</name>
        <dbReference type="ChEBI" id="CHEBI:29108"/>
    </ligand>
</feature>
<dbReference type="STRING" id="400727.A0A2T7Q157"/>
<dbReference type="GO" id="GO:0045134">
    <property type="term" value="F:UDP phosphatase activity"/>
    <property type="evidence" value="ECO:0007669"/>
    <property type="project" value="TreeGrafter"/>
</dbReference>
<protein>
    <recommendedName>
        <fullName evidence="10">Soluble calcium-activated nucleotidase 1</fullName>
    </recommendedName>
</protein>
<dbReference type="FunFam" id="2.120.10.100:FF:000001">
    <property type="entry name" value="Soluble calcium-activated nucleotidase 1"/>
    <property type="match status" value="1"/>
</dbReference>
<dbReference type="GO" id="GO:0004382">
    <property type="term" value="F:GDP phosphatase activity"/>
    <property type="evidence" value="ECO:0007669"/>
    <property type="project" value="TreeGrafter"/>
</dbReference>
<comment type="similarity">
    <text evidence="5">Belongs to the apyrase family.</text>
</comment>
<dbReference type="GO" id="GO:0030166">
    <property type="term" value="P:proteoglycan biosynthetic process"/>
    <property type="evidence" value="ECO:0007669"/>
    <property type="project" value="TreeGrafter"/>
</dbReference>
<gene>
    <name evidence="8" type="ORF">C0Q70_02029</name>
</gene>
<evidence type="ECO:0000256" key="5">
    <source>
        <dbReference type="ARBA" id="ARBA00025738"/>
    </source>
</evidence>
<proteinExistence type="inferred from homology"/>
<name>A0A2T7Q157_POMCA</name>
<keyword evidence="7" id="KW-1133">Transmembrane helix</keyword>
<dbReference type="Gene3D" id="2.120.10.100">
    <property type="entry name" value="Apyrase"/>
    <property type="match status" value="1"/>
</dbReference>
<feature type="binding site" evidence="6">
    <location>
        <position position="161"/>
    </location>
    <ligand>
        <name>Ca(2+)</name>
        <dbReference type="ChEBI" id="CHEBI:29108"/>
    </ligand>
</feature>
<evidence type="ECO:0000313" key="9">
    <source>
        <dbReference type="Proteomes" id="UP000245119"/>
    </source>
</evidence>
<feature type="binding site" evidence="6">
    <location>
        <position position="338"/>
    </location>
    <ligand>
        <name>Ca(2+)</name>
        <dbReference type="ChEBI" id="CHEBI:29108"/>
    </ligand>
</feature>